<name>A0A554JDN6_9BACT</name>
<dbReference type="AlphaFoldDB" id="A0A554JDN6"/>
<feature type="compositionally biased region" description="Basic and acidic residues" evidence="1">
    <location>
        <begin position="265"/>
        <end position="274"/>
    </location>
</feature>
<evidence type="ECO:0000313" key="2">
    <source>
        <dbReference type="EMBL" id="TSC66507.1"/>
    </source>
</evidence>
<gene>
    <name evidence="2" type="ORF">CEO22_74</name>
</gene>
<comment type="caution">
    <text evidence="2">The sequence shown here is derived from an EMBL/GenBank/DDBJ whole genome shotgun (WGS) entry which is preliminary data.</text>
</comment>
<sequence>MERELANVPIEKGCLELQVRPVHVTRGTSPPGVKWFGYDRHAPNSLDAIVYDEQPTGRPVSLIVGNDADVGLILSVVSDRLYKSWLIALERSPTQGRRFVGDQHTKLMRHSVKNQDPTTGLKAILSSCRSDLKHHEGQVAHFLVNKNREGALTDHVLLTLLGCDRPDRFCALPMVHLVEQFGLVELPADYSVNPDEALAIEVTEYCLIQAEAYVQEVDAQKAAVWEAKRKQLSHEVAAARFKLDRLKVQLDKQEAQLTALEGRLAEHLGTEREPSSSVTTEGCEE</sequence>
<proteinExistence type="predicted"/>
<reference evidence="2 3" key="1">
    <citation type="submission" date="2017-08" db="EMBL/GenBank/DDBJ databases">
        <title>Mechanisms for carbon and nitrogen cycling indicate functional differentiation within the Candidate Phyla Radiation.</title>
        <authorList>
            <person name="Danczak R.E."/>
            <person name="Johnston M.D."/>
            <person name="Kenah C."/>
            <person name="Slattery M."/>
            <person name="Wrighton K.C."/>
            <person name="Wilkins M.J."/>
        </authorList>
    </citation>
    <scope>NUCLEOTIDE SEQUENCE [LARGE SCALE GENOMIC DNA]</scope>
    <source>
        <strain evidence="2">Gr01-1014_85</strain>
    </source>
</reference>
<dbReference type="Proteomes" id="UP000316253">
    <property type="component" value="Unassembled WGS sequence"/>
</dbReference>
<feature type="compositionally biased region" description="Polar residues" evidence="1">
    <location>
        <begin position="275"/>
        <end position="285"/>
    </location>
</feature>
<protein>
    <submittedName>
        <fullName evidence="2">Uncharacterized protein</fullName>
    </submittedName>
</protein>
<accession>A0A554JDN6</accession>
<evidence type="ECO:0000256" key="1">
    <source>
        <dbReference type="SAM" id="MobiDB-lite"/>
    </source>
</evidence>
<organism evidence="2 3">
    <name type="scientific">Candidatus Berkelbacteria bacterium Gr01-1014_85</name>
    <dbReference type="NCBI Taxonomy" id="2017150"/>
    <lineage>
        <taxon>Bacteria</taxon>
        <taxon>Candidatus Berkelbacteria</taxon>
    </lineage>
</organism>
<evidence type="ECO:0000313" key="3">
    <source>
        <dbReference type="Proteomes" id="UP000316253"/>
    </source>
</evidence>
<dbReference type="EMBL" id="VMFD01000004">
    <property type="protein sequence ID" value="TSC66507.1"/>
    <property type="molecule type" value="Genomic_DNA"/>
</dbReference>
<feature type="region of interest" description="Disordered" evidence="1">
    <location>
        <begin position="265"/>
        <end position="285"/>
    </location>
</feature>